<dbReference type="Proteomes" id="UP000009096">
    <property type="component" value="Chromosome 6"/>
</dbReference>
<dbReference type="AlphaFoldDB" id="W7LUH0"/>
<feature type="compositionally biased region" description="Low complexity" evidence="1">
    <location>
        <begin position="41"/>
        <end position="54"/>
    </location>
</feature>
<name>W7LUH0_GIBM7</name>
<keyword evidence="3" id="KW-1185">Reference proteome</keyword>
<evidence type="ECO:0000313" key="3">
    <source>
        <dbReference type="Proteomes" id="UP000009096"/>
    </source>
</evidence>
<sequence length="260" mass="28533">MPNTDGNNHERQQRRAPRPINEQSLPCFTWTGLTQAGWPDTATASARTPAATTASQHLSMETRRPVDLGYGLELWAGGPSPTRRAGAVGCFLGFPLIQTDSSSSPPASHERLTLIALARWRTKIASVAPIAVAYPRRSLSERAPLTLVLAMLRPVKPFARPPWYFFLPTQTNHQLLPNHQLDGTLKHALPPSLTVLFSPRALLACASSPQLLEQGHLNRAHFTAIVVSQASHQQSHPITLPATRNMARSICHATKWLHKA</sequence>
<organism evidence="2 3">
    <name type="scientific">Gibberella moniliformis (strain M3125 / FGSC 7600)</name>
    <name type="common">Maize ear and stalk rot fungus</name>
    <name type="synonym">Fusarium verticillioides</name>
    <dbReference type="NCBI Taxonomy" id="334819"/>
    <lineage>
        <taxon>Eukaryota</taxon>
        <taxon>Fungi</taxon>
        <taxon>Dikarya</taxon>
        <taxon>Ascomycota</taxon>
        <taxon>Pezizomycotina</taxon>
        <taxon>Sordariomycetes</taxon>
        <taxon>Hypocreomycetidae</taxon>
        <taxon>Hypocreales</taxon>
        <taxon>Nectriaceae</taxon>
        <taxon>Fusarium</taxon>
        <taxon>Fusarium fujikuroi species complex</taxon>
    </lineage>
</organism>
<evidence type="ECO:0000256" key="1">
    <source>
        <dbReference type="SAM" id="MobiDB-lite"/>
    </source>
</evidence>
<dbReference type="KEGG" id="fvr:FVEG_14977"/>
<proteinExistence type="predicted"/>
<dbReference type="EMBL" id="DS022243">
    <property type="protein sequence ID" value="EWG39104.1"/>
    <property type="molecule type" value="Genomic_DNA"/>
</dbReference>
<feature type="region of interest" description="Disordered" evidence="1">
    <location>
        <begin position="1"/>
        <end position="23"/>
    </location>
</feature>
<dbReference type="GeneID" id="30071853"/>
<dbReference type="VEuPathDB" id="FungiDB:FVEG_14977"/>
<feature type="region of interest" description="Disordered" evidence="1">
    <location>
        <begin position="39"/>
        <end position="60"/>
    </location>
</feature>
<dbReference type="RefSeq" id="XP_018745295.1">
    <property type="nucleotide sequence ID" value="XM_018904037.1"/>
</dbReference>
<gene>
    <name evidence="2" type="ORF">FVEG_14977</name>
</gene>
<reference evidence="2 3" key="1">
    <citation type="journal article" date="2010" name="Nature">
        <title>Comparative genomics reveals mobile pathogenicity chromosomes in Fusarium.</title>
        <authorList>
            <person name="Ma L.J."/>
            <person name="van der Does H.C."/>
            <person name="Borkovich K.A."/>
            <person name="Coleman J.J."/>
            <person name="Daboussi M.J."/>
            <person name="Di Pietro A."/>
            <person name="Dufresne M."/>
            <person name="Freitag M."/>
            <person name="Grabherr M."/>
            <person name="Henrissat B."/>
            <person name="Houterman P.M."/>
            <person name="Kang S."/>
            <person name="Shim W.B."/>
            <person name="Woloshuk C."/>
            <person name="Xie X."/>
            <person name="Xu J.R."/>
            <person name="Antoniw J."/>
            <person name="Baker S.E."/>
            <person name="Bluhm B.H."/>
            <person name="Breakspear A."/>
            <person name="Brown D.W."/>
            <person name="Butchko R.A."/>
            <person name="Chapman S."/>
            <person name="Coulson R."/>
            <person name="Coutinho P.M."/>
            <person name="Danchin E.G."/>
            <person name="Diener A."/>
            <person name="Gale L.R."/>
            <person name="Gardiner D.M."/>
            <person name="Goff S."/>
            <person name="Hammond-Kosack K.E."/>
            <person name="Hilburn K."/>
            <person name="Hua-Van A."/>
            <person name="Jonkers W."/>
            <person name="Kazan K."/>
            <person name="Kodira C.D."/>
            <person name="Koehrsen M."/>
            <person name="Kumar L."/>
            <person name="Lee Y.H."/>
            <person name="Li L."/>
            <person name="Manners J.M."/>
            <person name="Miranda-Saavedra D."/>
            <person name="Mukherjee M."/>
            <person name="Park G."/>
            <person name="Park J."/>
            <person name="Park S.Y."/>
            <person name="Proctor R.H."/>
            <person name="Regev A."/>
            <person name="Ruiz-Roldan M.C."/>
            <person name="Sain D."/>
            <person name="Sakthikumar S."/>
            <person name="Sykes S."/>
            <person name="Schwartz D.C."/>
            <person name="Turgeon B.G."/>
            <person name="Wapinski I."/>
            <person name="Yoder O."/>
            <person name="Young S."/>
            <person name="Zeng Q."/>
            <person name="Zhou S."/>
            <person name="Galagan J."/>
            <person name="Cuomo C.A."/>
            <person name="Kistler H.C."/>
            <person name="Rep M."/>
        </authorList>
    </citation>
    <scope>NUCLEOTIDE SEQUENCE [LARGE SCALE GENOMIC DNA]</scope>
    <source>
        <strain evidence="3">M3125 / FGSC 7600</strain>
    </source>
</reference>
<evidence type="ECO:0000313" key="2">
    <source>
        <dbReference type="EMBL" id="EWG39104.1"/>
    </source>
</evidence>
<protein>
    <submittedName>
        <fullName evidence="2">Uncharacterized protein</fullName>
    </submittedName>
</protein>
<dbReference type="EMBL" id="CM000583">
    <property type="protein sequence ID" value="EWG39104.1"/>
    <property type="molecule type" value="Genomic_DNA"/>
</dbReference>
<dbReference type="OrthoDB" id="4993882at2759"/>
<accession>W7LUH0</accession>